<evidence type="ECO:0000313" key="3">
    <source>
        <dbReference type="Proteomes" id="UP000190539"/>
    </source>
</evidence>
<evidence type="ECO:0000313" key="2">
    <source>
        <dbReference type="EMBL" id="OON80962.1"/>
    </source>
</evidence>
<evidence type="ECO:0000259" key="1">
    <source>
        <dbReference type="PROSITE" id="PS50995"/>
    </source>
</evidence>
<dbReference type="InterPro" id="IPR000835">
    <property type="entry name" value="HTH_MarR-typ"/>
</dbReference>
<dbReference type="PANTHER" id="PTHR33164">
    <property type="entry name" value="TRANSCRIPTIONAL REGULATOR, MARR FAMILY"/>
    <property type="match status" value="1"/>
</dbReference>
<gene>
    <name evidence="2" type="ORF">B1H18_10845</name>
</gene>
<dbReference type="STRING" id="83656.B1H18_10845"/>
<accession>A0A1V4AAW4</accession>
<dbReference type="InterPro" id="IPR036390">
    <property type="entry name" value="WH_DNA-bd_sf"/>
</dbReference>
<dbReference type="GO" id="GO:0003700">
    <property type="term" value="F:DNA-binding transcription factor activity"/>
    <property type="evidence" value="ECO:0007669"/>
    <property type="project" value="InterPro"/>
</dbReference>
<dbReference type="PRINTS" id="PR00598">
    <property type="entry name" value="HTHMARR"/>
</dbReference>
<dbReference type="EMBL" id="MVFC01000006">
    <property type="protein sequence ID" value="OON80962.1"/>
    <property type="molecule type" value="Genomic_DNA"/>
</dbReference>
<name>A0A1V4AAW4_9ACTN</name>
<dbReference type="Gene3D" id="1.10.10.10">
    <property type="entry name" value="Winged helix-like DNA-binding domain superfamily/Winged helix DNA-binding domain"/>
    <property type="match status" value="1"/>
</dbReference>
<comment type="caution">
    <text evidence="2">The sequence shown here is derived from an EMBL/GenBank/DDBJ whole genome shotgun (WGS) entry which is preliminary data.</text>
</comment>
<dbReference type="PROSITE" id="PS50995">
    <property type="entry name" value="HTH_MARR_2"/>
    <property type="match status" value="1"/>
</dbReference>
<organism evidence="2 3">
    <name type="scientific">Streptomyces tsukubensis</name>
    <dbReference type="NCBI Taxonomy" id="83656"/>
    <lineage>
        <taxon>Bacteria</taxon>
        <taxon>Bacillati</taxon>
        <taxon>Actinomycetota</taxon>
        <taxon>Actinomycetes</taxon>
        <taxon>Kitasatosporales</taxon>
        <taxon>Streptomycetaceae</taxon>
        <taxon>Streptomyces</taxon>
    </lineage>
</organism>
<dbReference type="PANTHER" id="PTHR33164:SF57">
    <property type="entry name" value="MARR-FAMILY TRANSCRIPTIONAL REGULATOR"/>
    <property type="match status" value="1"/>
</dbReference>
<dbReference type="SUPFAM" id="SSF46785">
    <property type="entry name" value="Winged helix' DNA-binding domain"/>
    <property type="match status" value="1"/>
</dbReference>
<dbReference type="Pfam" id="PF12802">
    <property type="entry name" value="MarR_2"/>
    <property type="match status" value="1"/>
</dbReference>
<protein>
    <recommendedName>
        <fullName evidence="1">HTH marR-type domain-containing protein</fullName>
    </recommendedName>
</protein>
<proteinExistence type="predicted"/>
<dbReference type="Proteomes" id="UP000190539">
    <property type="component" value="Unassembled WGS sequence"/>
</dbReference>
<dbReference type="GO" id="GO:0006950">
    <property type="term" value="P:response to stress"/>
    <property type="evidence" value="ECO:0007669"/>
    <property type="project" value="TreeGrafter"/>
</dbReference>
<feature type="domain" description="HTH marR-type" evidence="1">
    <location>
        <begin position="1"/>
        <end position="138"/>
    </location>
</feature>
<sequence length="144" mass="15653">MDELQASLASLAYLMSGSRTHTRLRSEADVTVDRAALSLLRELAGASAPLRMGELAGLLHVKAPHVTREINRLEARGLVETDRDPGDQRVRRATVTENGREAVARAGATNRQWLAGAVDGFSPEELRTTAAVITRIVGTYRAYD</sequence>
<dbReference type="SMART" id="SM00347">
    <property type="entry name" value="HTH_MARR"/>
    <property type="match status" value="1"/>
</dbReference>
<keyword evidence="3" id="KW-1185">Reference proteome</keyword>
<reference evidence="2 3" key="1">
    <citation type="submission" date="2017-02" db="EMBL/GenBank/DDBJ databases">
        <title>Draft Genome Sequence of Streptomyces tsukubaensis F601, a Producer of the immunosuppressant tacrolimus FK506.</title>
        <authorList>
            <person name="Zong G."/>
            <person name="Zhong C."/>
            <person name="Fu J."/>
            <person name="Qin R."/>
            <person name="Cao G."/>
        </authorList>
    </citation>
    <scope>NUCLEOTIDE SEQUENCE [LARGE SCALE GENOMIC DNA]</scope>
    <source>
        <strain evidence="2 3">F601</strain>
    </source>
</reference>
<dbReference type="InterPro" id="IPR039422">
    <property type="entry name" value="MarR/SlyA-like"/>
</dbReference>
<dbReference type="AlphaFoldDB" id="A0A1V4AAW4"/>
<dbReference type="InterPro" id="IPR036388">
    <property type="entry name" value="WH-like_DNA-bd_sf"/>
</dbReference>